<evidence type="ECO:0000313" key="3">
    <source>
        <dbReference type="Proteomes" id="UP000192923"/>
    </source>
</evidence>
<keyword evidence="3" id="KW-1185">Reference proteome</keyword>
<evidence type="ECO:0000256" key="1">
    <source>
        <dbReference type="SAM" id="MobiDB-lite"/>
    </source>
</evidence>
<dbReference type="STRING" id="1760988.SAMN02949497_4388"/>
<accession>A0A1Y6D9U9</accession>
<proteinExistence type="predicted"/>
<evidence type="ECO:0000313" key="2">
    <source>
        <dbReference type="EMBL" id="SMF96974.1"/>
    </source>
</evidence>
<dbReference type="AlphaFoldDB" id="A0A1Y6D9U9"/>
<organism evidence="2 3">
    <name type="scientific">Methylomagnum ishizawai</name>
    <dbReference type="NCBI Taxonomy" id="1760988"/>
    <lineage>
        <taxon>Bacteria</taxon>
        <taxon>Pseudomonadati</taxon>
        <taxon>Pseudomonadota</taxon>
        <taxon>Gammaproteobacteria</taxon>
        <taxon>Methylococcales</taxon>
        <taxon>Methylococcaceae</taxon>
        <taxon>Methylomagnum</taxon>
    </lineage>
</organism>
<feature type="region of interest" description="Disordered" evidence="1">
    <location>
        <begin position="53"/>
        <end position="77"/>
    </location>
</feature>
<dbReference type="EMBL" id="FXAM01000001">
    <property type="protein sequence ID" value="SMF96974.1"/>
    <property type="molecule type" value="Genomic_DNA"/>
</dbReference>
<dbReference type="Proteomes" id="UP000192923">
    <property type="component" value="Unassembled WGS sequence"/>
</dbReference>
<dbReference type="RefSeq" id="WP_085215811.1">
    <property type="nucleotide sequence ID" value="NZ_FXAM01000001.1"/>
</dbReference>
<reference evidence="2 3" key="1">
    <citation type="submission" date="2016-12" db="EMBL/GenBank/DDBJ databases">
        <authorList>
            <person name="Song W.-J."/>
            <person name="Kurnit D.M."/>
        </authorList>
    </citation>
    <scope>NUCLEOTIDE SEQUENCE [LARGE SCALE GENOMIC DNA]</scope>
    <source>
        <strain evidence="2 3">175</strain>
    </source>
</reference>
<name>A0A1Y6D9U9_9GAMM</name>
<gene>
    <name evidence="2" type="ORF">SAMN02949497_4388</name>
</gene>
<dbReference type="OrthoDB" id="5572510at2"/>
<feature type="compositionally biased region" description="Basic and acidic residues" evidence="1">
    <location>
        <begin position="57"/>
        <end position="77"/>
    </location>
</feature>
<sequence>MNPIRQIVEDAPDSIPVPPELRHHRVEIIFWTLEKPEPERDANGWPVGFFEATAGAREGEPLTREPQGEYEKRLELE</sequence>
<protein>
    <submittedName>
        <fullName evidence="2">Uncharacterized protein</fullName>
    </submittedName>
</protein>